<dbReference type="InterPro" id="IPR029058">
    <property type="entry name" value="AB_hydrolase_fold"/>
</dbReference>
<evidence type="ECO:0000259" key="1">
    <source>
        <dbReference type="Pfam" id="PF12697"/>
    </source>
</evidence>
<dbReference type="OrthoDB" id="5491135at2"/>
<dbReference type="InterPro" id="IPR000073">
    <property type="entry name" value="AB_hydrolase_1"/>
</dbReference>
<keyword evidence="3" id="KW-1185">Reference proteome</keyword>
<dbReference type="Proteomes" id="UP000225972">
    <property type="component" value="Unassembled WGS sequence"/>
</dbReference>
<feature type="domain" description="AB hydrolase-1" evidence="1">
    <location>
        <begin position="37"/>
        <end position="220"/>
    </location>
</feature>
<dbReference type="Pfam" id="PF12697">
    <property type="entry name" value="Abhydrolase_6"/>
    <property type="match status" value="1"/>
</dbReference>
<dbReference type="AlphaFoldDB" id="A0A238JIX8"/>
<dbReference type="InterPro" id="IPR050228">
    <property type="entry name" value="Carboxylesterase_BioH"/>
</dbReference>
<reference evidence="3" key="1">
    <citation type="submission" date="2017-05" db="EMBL/GenBank/DDBJ databases">
        <authorList>
            <person name="Rodrigo-Torres L."/>
            <person name="Arahal R. D."/>
            <person name="Lucena T."/>
        </authorList>
    </citation>
    <scope>NUCLEOTIDE SEQUENCE [LARGE SCALE GENOMIC DNA]</scope>
    <source>
        <strain evidence="3">CECT 8649</strain>
    </source>
</reference>
<dbReference type="Gene3D" id="3.40.50.1820">
    <property type="entry name" value="alpha/beta hydrolase"/>
    <property type="match status" value="1"/>
</dbReference>
<dbReference type="EC" id="3.1.1.85" evidence="2"/>
<organism evidence="2 3">
    <name type="scientific">Pelagimonas phthalicica</name>
    <dbReference type="NCBI Taxonomy" id="1037362"/>
    <lineage>
        <taxon>Bacteria</taxon>
        <taxon>Pseudomonadati</taxon>
        <taxon>Pseudomonadota</taxon>
        <taxon>Alphaproteobacteria</taxon>
        <taxon>Rhodobacterales</taxon>
        <taxon>Roseobacteraceae</taxon>
        <taxon>Pelagimonas</taxon>
    </lineage>
</organism>
<accession>A0A238JIX8</accession>
<protein>
    <submittedName>
        <fullName evidence="2">Pimeloyl-[acyl-carrier protein] methyl ester esterase</fullName>
        <ecNumber evidence="2">3.1.1.85</ecNumber>
    </submittedName>
</protein>
<evidence type="ECO:0000313" key="2">
    <source>
        <dbReference type="EMBL" id="SMX30087.1"/>
    </source>
</evidence>
<dbReference type="PANTHER" id="PTHR43194">
    <property type="entry name" value="HYDROLASE ALPHA/BETA FOLD FAMILY"/>
    <property type="match status" value="1"/>
</dbReference>
<dbReference type="GO" id="GO:0090499">
    <property type="term" value="F:pimelyl-[acyl-carrier protein] methyl ester esterase activity"/>
    <property type="evidence" value="ECO:0007669"/>
    <property type="project" value="UniProtKB-EC"/>
</dbReference>
<evidence type="ECO:0000313" key="3">
    <source>
        <dbReference type="Proteomes" id="UP000225972"/>
    </source>
</evidence>
<keyword evidence="2" id="KW-0378">Hydrolase</keyword>
<dbReference type="EMBL" id="FXXP01000003">
    <property type="protein sequence ID" value="SMX30087.1"/>
    <property type="molecule type" value="Genomic_DNA"/>
</dbReference>
<dbReference type="SUPFAM" id="SSF53474">
    <property type="entry name" value="alpha/beta-Hydrolases"/>
    <property type="match status" value="1"/>
</dbReference>
<dbReference type="PANTHER" id="PTHR43194:SF2">
    <property type="entry name" value="PEROXISOMAL MEMBRANE PROTEIN LPX1"/>
    <property type="match status" value="1"/>
</dbReference>
<gene>
    <name evidence="2" type="primary">bioH_3</name>
    <name evidence="2" type="ORF">TRP8649_04227</name>
</gene>
<dbReference type="RefSeq" id="WP_099248848.1">
    <property type="nucleotide sequence ID" value="NZ_FXXP01000003.1"/>
</dbReference>
<name>A0A238JIX8_9RHOB</name>
<proteinExistence type="predicted"/>
<dbReference type="PRINTS" id="PR00111">
    <property type="entry name" value="ABHYDROLASE"/>
</dbReference>
<sequence>MIPLVLLPGMMCDARLFGPQIGALSRRAPLMTSPMGGYDSMSALAQGVLRHAPPHFAMAGLSMGGILAMEVLRQAPERVVGIALIDTNPLAEKDEVKARRAPQITAAESGDLRRVMREEMKPNYLTDGPNREAILDLCMAMAMDLGPGVFVNQSKALRDRPDQTETLRAFAGPALVLCGRDDALCPVSRHELMHDLMPHSTFEIIEDAGHLPTLEQPEQTTVALSRWLEAL</sequence>